<dbReference type="Pfam" id="PF03756">
    <property type="entry name" value="AfsA"/>
    <property type="match status" value="2"/>
</dbReference>
<evidence type="ECO:0000313" key="4">
    <source>
        <dbReference type="Proteomes" id="UP000308632"/>
    </source>
</evidence>
<feature type="compositionally biased region" description="Basic and acidic residues" evidence="1">
    <location>
        <begin position="34"/>
        <end position="54"/>
    </location>
</feature>
<protein>
    <submittedName>
        <fullName evidence="3">Gamma-butyrolactone biosynthesis protein</fullName>
    </submittedName>
</protein>
<feature type="domain" description="A-factor biosynthesis hotdog" evidence="2">
    <location>
        <begin position="92"/>
        <end position="206"/>
    </location>
</feature>
<feature type="domain" description="A-factor biosynthesis hotdog" evidence="2">
    <location>
        <begin position="265"/>
        <end position="399"/>
    </location>
</feature>
<organism evidence="3 4">
    <name type="scientific">Streptomyces galbus</name>
    <dbReference type="NCBI Taxonomy" id="33898"/>
    <lineage>
        <taxon>Bacteria</taxon>
        <taxon>Bacillati</taxon>
        <taxon>Actinomycetota</taxon>
        <taxon>Actinomycetes</taxon>
        <taxon>Kitasatosporales</taxon>
        <taxon>Streptomycetaceae</taxon>
        <taxon>Streptomyces</taxon>
    </lineage>
</organism>
<accession>A0A4U5WST1</accession>
<feature type="region of interest" description="Disordered" evidence="1">
    <location>
        <begin position="1"/>
        <end position="69"/>
    </location>
</feature>
<evidence type="ECO:0000256" key="1">
    <source>
        <dbReference type="SAM" id="MobiDB-lite"/>
    </source>
</evidence>
<evidence type="ECO:0000259" key="2">
    <source>
        <dbReference type="Pfam" id="PF03756"/>
    </source>
</evidence>
<dbReference type="Proteomes" id="UP000308632">
    <property type="component" value="Unassembled WGS sequence"/>
</dbReference>
<reference evidence="3 4" key="1">
    <citation type="submission" date="2019-04" db="EMBL/GenBank/DDBJ databases">
        <title>Streptomyces lasaliensis sp.nov., an Actinomycete isolated from soil which produces the polyether antibiotic lasalocid.</title>
        <authorList>
            <person name="Erwin G."/>
            <person name="Haber C."/>
        </authorList>
    </citation>
    <scope>NUCLEOTIDE SEQUENCE [LARGE SCALE GENOMIC DNA]</scope>
    <source>
        <strain evidence="3 4">DSM 40089</strain>
    </source>
</reference>
<gene>
    <name evidence="3" type="ORF">E4U92_30490</name>
</gene>
<comment type="caution">
    <text evidence="3">The sequence shown here is derived from an EMBL/GenBank/DDBJ whole genome shotgun (WGS) entry which is preliminary data.</text>
</comment>
<dbReference type="InterPro" id="IPR005509">
    <property type="entry name" value="AfsA_hotdog_dom"/>
</dbReference>
<name>A0A4U5WST1_STRGB</name>
<evidence type="ECO:0000313" key="3">
    <source>
        <dbReference type="EMBL" id="TKT05437.1"/>
    </source>
</evidence>
<dbReference type="EMBL" id="SZPR01000030">
    <property type="protein sequence ID" value="TKT05437.1"/>
    <property type="molecule type" value="Genomic_DNA"/>
</dbReference>
<proteinExistence type="predicted"/>
<feature type="compositionally biased region" description="Low complexity" evidence="1">
    <location>
        <begin position="14"/>
        <end position="25"/>
    </location>
</feature>
<dbReference type="AlphaFoldDB" id="A0A4U5WST1"/>
<sequence>MMRPVPRRGPPGTGPATPGAARSPGCFEPAFSERFADPPDNENRARKGGIDVDSRPLAPPQEDEEMNPAERKTCLPGAANLEFMRTVDRSLLHRWALSEVFLTDARKTGDEEYLAAAQLPPLHAYYTEHGSRLNAPDPMLLLECCRQAETYGGHEYAGVSRTSKFLLRNWSMELPGLLTLPQEERPGELRISVRTSNRRGTPGDVRRLSFGIDMKLAQRCLGFVRMDVGYIPAEVYDQVRLQGRGRPLVPFKDLPRQTSYVTPHLVGRSDPANVVLADATVGSDNATATVRVPLDNRSMFDHGQDHVPGMVLMEAARQLCLLGVSDLWGASVSRSTVAGFEFSFTRYAELDSPTTVHIRKTEPYAHEDNLSLMLPDLRTFHIDFEQDGDVIASGQMHTTTASTGTALLEGEECL</sequence>